<reference evidence="1" key="1">
    <citation type="submission" date="2020-08" db="EMBL/GenBank/DDBJ databases">
        <title>Multicomponent nature underlies the extraordinary mechanical properties of spider dragline silk.</title>
        <authorList>
            <person name="Kono N."/>
            <person name="Nakamura H."/>
            <person name="Mori M."/>
            <person name="Yoshida Y."/>
            <person name="Ohtoshi R."/>
            <person name="Malay A.D."/>
            <person name="Moran D.A.P."/>
            <person name="Tomita M."/>
            <person name="Numata K."/>
            <person name="Arakawa K."/>
        </authorList>
    </citation>
    <scope>NUCLEOTIDE SEQUENCE</scope>
</reference>
<evidence type="ECO:0000313" key="2">
    <source>
        <dbReference type="Proteomes" id="UP000887013"/>
    </source>
</evidence>
<keyword evidence="2" id="KW-1185">Reference proteome</keyword>
<name>A0A8X6QHS2_NEPPI</name>
<organism evidence="1 2">
    <name type="scientific">Nephila pilipes</name>
    <name type="common">Giant wood spider</name>
    <name type="synonym">Nephila maculata</name>
    <dbReference type="NCBI Taxonomy" id="299642"/>
    <lineage>
        <taxon>Eukaryota</taxon>
        <taxon>Metazoa</taxon>
        <taxon>Ecdysozoa</taxon>
        <taxon>Arthropoda</taxon>
        <taxon>Chelicerata</taxon>
        <taxon>Arachnida</taxon>
        <taxon>Araneae</taxon>
        <taxon>Araneomorphae</taxon>
        <taxon>Entelegynae</taxon>
        <taxon>Araneoidea</taxon>
        <taxon>Nephilidae</taxon>
        <taxon>Nephila</taxon>
    </lineage>
</organism>
<evidence type="ECO:0000313" key="1">
    <source>
        <dbReference type="EMBL" id="GFU19414.1"/>
    </source>
</evidence>
<dbReference type="AlphaFoldDB" id="A0A8X6QHS2"/>
<dbReference type="EMBL" id="BMAW01031060">
    <property type="protein sequence ID" value="GFU19414.1"/>
    <property type="molecule type" value="Genomic_DNA"/>
</dbReference>
<accession>A0A8X6QHS2</accession>
<comment type="caution">
    <text evidence="1">The sequence shown here is derived from an EMBL/GenBank/DDBJ whole genome shotgun (WGS) entry which is preliminary data.</text>
</comment>
<dbReference type="Proteomes" id="UP000887013">
    <property type="component" value="Unassembled WGS sequence"/>
</dbReference>
<gene>
    <name evidence="1" type="ORF">NPIL_31651</name>
</gene>
<sequence>MFPKLHKKVHKFGEIGASVIKHDRTKSLFFFHCVRECNRMTLLAAESSFIGRRDAVVASDWSIPLIRIPSMEACMHSEQKWGPWHLTNVEGFFPPVSGNVPSMSVCVIQP</sequence>
<protein>
    <submittedName>
        <fullName evidence="1">Uncharacterized protein</fullName>
    </submittedName>
</protein>
<proteinExistence type="predicted"/>